<sequence>MASAPLRLTEPRDQRIAQVLLFVTPAMFTANMVLARATADFIPPVALAELRWLGVVLVLLPFCGRELWRHRATLRRGWARYALLGLLGMGICGAGVYRGAASTTATNIGLIYAVSPVMIILLSRAMFGDRLSRRQGLGAGLALTGVLVIVLRGDPAALLALSFSAGDLIILAAAISWALYTVLLKRWPDPLGVTARLTAIALAGVILLLPPLGWELASRGPPDFDLRTVAAVLTLVLVPGVGAYATYGYITKHLGPGRTGLLLYMSPVYTAVLAWLLLGETLALHHWLGAALVLPGLFFATHKPATT</sequence>
<evidence type="ECO:0000256" key="5">
    <source>
        <dbReference type="ARBA" id="ARBA00023136"/>
    </source>
</evidence>
<evidence type="ECO:0000256" key="6">
    <source>
        <dbReference type="SAM" id="Phobius"/>
    </source>
</evidence>
<proteinExistence type="inferred from homology"/>
<reference evidence="8 9" key="1">
    <citation type="submission" date="2014-02" db="EMBL/GenBank/DDBJ databases">
        <title>The small core and large imbalanced accessory genome model reveals a collaborative survival strategy of Sorangium cellulosum strains in nature.</title>
        <authorList>
            <person name="Han K."/>
            <person name="Peng R."/>
            <person name="Blom J."/>
            <person name="Li Y.-Z."/>
        </authorList>
    </citation>
    <scope>NUCLEOTIDE SEQUENCE [LARGE SCALE GENOMIC DNA]</scope>
    <source>
        <strain evidence="8 9">So0011-07</strain>
    </source>
</reference>
<accession>A0A150RAG6</accession>
<comment type="caution">
    <text evidence="8">The sequence shown here is derived from an EMBL/GenBank/DDBJ whole genome shotgun (WGS) entry which is preliminary data.</text>
</comment>
<feature type="transmembrane region" description="Helical" evidence="6">
    <location>
        <begin position="16"/>
        <end position="35"/>
    </location>
</feature>
<keyword evidence="3 6" id="KW-0812">Transmembrane</keyword>
<evidence type="ECO:0000259" key="7">
    <source>
        <dbReference type="Pfam" id="PF00892"/>
    </source>
</evidence>
<comment type="subcellular location">
    <subcellularLocation>
        <location evidence="1">Membrane</location>
        <topology evidence="1">Multi-pass membrane protein</topology>
    </subcellularLocation>
</comment>
<dbReference type="PANTHER" id="PTHR32322:SF2">
    <property type="entry name" value="EAMA DOMAIN-CONTAINING PROTEIN"/>
    <property type="match status" value="1"/>
</dbReference>
<feature type="transmembrane region" description="Helical" evidence="6">
    <location>
        <begin position="229"/>
        <end position="249"/>
    </location>
</feature>
<feature type="transmembrane region" description="Helical" evidence="6">
    <location>
        <begin position="41"/>
        <end position="60"/>
    </location>
</feature>
<protein>
    <recommendedName>
        <fullName evidence="7">EamA domain-containing protein</fullName>
    </recommendedName>
</protein>
<feature type="transmembrane region" description="Helical" evidence="6">
    <location>
        <begin position="105"/>
        <end position="123"/>
    </location>
</feature>
<comment type="similarity">
    <text evidence="2">Belongs to the EamA transporter family.</text>
</comment>
<feature type="transmembrane region" description="Helical" evidence="6">
    <location>
        <begin position="191"/>
        <end position="209"/>
    </location>
</feature>
<feature type="transmembrane region" description="Helical" evidence="6">
    <location>
        <begin position="81"/>
        <end position="99"/>
    </location>
</feature>
<keyword evidence="4 6" id="KW-1133">Transmembrane helix</keyword>
<dbReference type="InterPro" id="IPR000620">
    <property type="entry name" value="EamA_dom"/>
</dbReference>
<dbReference type="SUPFAM" id="SSF103481">
    <property type="entry name" value="Multidrug resistance efflux transporter EmrE"/>
    <property type="match status" value="2"/>
</dbReference>
<dbReference type="EMBL" id="JEMB01002961">
    <property type="protein sequence ID" value="KYF76936.1"/>
    <property type="molecule type" value="Genomic_DNA"/>
</dbReference>
<feature type="transmembrane region" description="Helical" evidence="6">
    <location>
        <begin position="157"/>
        <end position="179"/>
    </location>
</feature>
<evidence type="ECO:0000256" key="4">
    <source>
        <dbReference type="ARBA" id="ARBA00022989"/>
    </source>
</evidence>
<evidence type="ECO:0000313" key="9">
    <source>
        <dbReference type="Proteomes" id="UP000075635"/>
    </source>
</evidence>
<organism evidence="8 9">
    <name type="scientific">Sorangium cellulosum</name>
    <name type="common">Polyangium cellulosum</name>
    <dbReference type="NCBI Taxonomy" id="56"/>
    <lineage>
        <taxon>Bacteria</taxon>
        <taxon>Pseudomonadati</taxon>
        <taxon>Myxococcota</taxon>
        <taxon>Polyangia</taxon>
        <taxon>Polyangiales</taxon>
        <taxon>Polyangiaceae</taxon>
        <taxon>Sorangium</taxon>
    </lineage>
</organism>
<name>A0A150RAG6_SORCE</name>
<gene>
    <name evidence="8" type="ORF">BE17_41495</name>
</gene>
<feature type="transmembrane region" description="Helical" evidence="6">
    <location>
        <begin position="261"/>
        <end position="278"/>
    </location>
</feature>
<evidence type="ECO:0000256" key="1">
    <source>
        <dbReference type="ARBA" id="ARBA00004141"/>
    </source>
</evidence>
<dbReference type="PANTHER" id="PTHR32322">
    <property type="entry name" value="INNER MEMBRANE TRANSPORTER"/>
    <property type="match status" value="1"/>
</dbReference>
<keyword evidence="5 6" id="KW-0472">Membrane</keyword>
<dbReference type="AlphaFoldDB" id="A0A150RAG6"/>
<evidence type="ECO:0000313" key="8">
    <source>
        <dbReference type="EMBL" id="KYF76936.1"/>
    </source>
</evidence>
<dbReference type="InterPro" id="IPR037185">
    <property type="entry name" value="EmrE-like"/>
</dbReference>
<evidence type="ECO:0000256" key="2">
    <source>
        <dbReference type="ARBA" id="ARBA00007362"/>
    </source>
</evidence>
<feature type="transmembrane region" description="Helical" evidence="6">
    <location>
        <begin position="284"/>
        <end position="301"/>
    </location>
</feature>
<feature type="transmembrane region" description="Helical" evidence="6">
    <location>
        <begin position="135"/>
        <end position="151"/>
    </location>
</feature>
<evidence type="ECO:0000256" key="3">
    <source>
        <dbReference type="ARBA" id="ARBA00022692"/>
    </source>
</evidence>
<dbReference type="Pfam" id="PF00892">
    <property type="entry name" value="EamA"/>
    <property type="match status" value="2"/>
</dbReference>
<feature type="domain" description="EamA" evidence="7">
    <location>
        <begin position="165"/>
        <end position="300"/>
    </location>
</feature>
<dbReference type="Proteomes" id="UP000075635">
    <property type="component" value="Unassembled WGS sequence"/>
</dbReference>
<dbReference type="InterPro" id="IPR050638">
    <property type="entry name" value="AA-Vitamin_Transporters"/>
</dbReference>
<dbReference type="GO" id="GO:0016020">
    <property type="term" value="C:membrane"/>
    <property type="evidence" value="ECO:0007669"/>
    <property type="project" value="UniProtKB-SubCell"/>
</dbReference>
<feature type="domain" description="EamA" evidence="7">
    <location>
        <begin position="18"/>
        <end position="150"/>
    </location>
</feature>